<protein>
    <submittedName>
        <fullName evidence="2">Uncharacterized protein</fullName>
    </submittedName>
</protein>
<sequence length="138" mass="15779">MVFLNHCWPEDGEQPDSGYENMDGSVCIPHSCAAVFYNDGAQSEIGHAYNDMRQPIKCTRGACVDGMPFAFMDDILISPVEEQLGYRIQHYHTVDHLSLLTTIKRRHHARYINPSETDCKKELVYEKWNASNSWKAIA</sequence>
<evidence type="ECO:0000313" key="1">
    <source>
        <dbReference type="Proteomes" id="UP000046395"/>
    </source>
</evidence>
<evidence type="ECO:0000313" key="2">
    <source>
        <dbReference type="WBParaSite" id="TMUE_1000002537.1"/>
    </source>
</evidence>
<keyword evidence="1" id="KW-1185">Reference proteome</keyword>
<dbReference type="AlphaFoldDB" id="A0A5S6Q6F8"/>
<reference evidence="2" key="1">
    <citation type="submission" date="2019-12" db="UniProtKB">
        <authorList>
            <consortium name="WormBaseParasite"/>
        </authorList>
    </citation>
    <scope>IDENTIFICATION</scope>
</reference>
<accession>A0A5S6Q6F8</accession>
<organism evidence="1 2">
    <name type="scientific">Trichuris muris</name>
    <name type="common">Mouse whipworm</name>
    <dbReference type="NCBI Taxonomy" id="70415"/>
    <lineage>
        <taxon>Eukaryota</taxon>
        <taxon>Metazoa</taxon>
        <taxon>Ecdysozoa</taxon>
        <taxon>Nematoda</taxon>
        <taxon>Enoplea</taxon>
        <taxon>Dorylaimia</taxon>
        <taxon>Trichinellida</taxon>
        <taxon>Trichuridae</taxon>
        <taxon>Trichuris</taxon>
    </lineage>
</organism>
<proteinExistence type="predicted"/>
<dbReference type="Proteomes" id="UP000046395">
    <property type="component" value="Unassembled WGS sequence"/>
</dbReference>
<name>A0A5S6Q6F8_TRIMR</name>
<dbReference type="WBParaSite" id="TMUE_1000002537.1">
    <property type="protein sequence ID" value="TMUE_1000002537.1"/>
    <property type="gene ID" value="WBGene00294928"/>
</dbReference>